<organism evidence="1 2">
    <name type="scientific">Paraprevotella clara YIT 11840</name>
    <dbReference type="NCBI Taxonomy" id="762968"/>
    <lineage>
        <taxon>Bacteria</taxon>
        <taxon>Pseudomonadati</taxon>
        <taxon>Bacteroidota</taxon>
        <taxon>Bacteroidia</taxon>
        <taxon>Bacteroidales</taxon>
        <taxon>Prevotellaceae</taxon>
        <taxon>Paraprevotella</taxon>
    </lineage>
</organism>
<name>G5ST17_9BACT</name>
<evidence type="ECO:0000313" key="1">
    <source>
        <dbReference type="EMBL" id="EHG99804.1"/>
    </source>
</evidence>
<keyword evidence="2" id="KW-1185">Reference proteome</keyword>
<comment type="caution">
    <text evidence="1">The sequence shown here is derived from an EMBL/GenBank/DDBJ whole genome shotgun (WGS) entry which is preliminary data.</text>
</comment>
<dbReference type="AlphaFoldDB" id="G5ST17"/>
<dbReference type="EMBL" id="AFFY01000033">
    <property type="protein sequence ID" value="EHG99804.1"/>
    <property type="molecule type" value="Genomic_DNA"/>
</dbReference>
<dbReference type="HOGENOM" id="CLU_217604_0_0_10"/>
<evidence type="ECO:0000313" key="2">
    <source>
        <dbReference type="Proteomes" id="UP000003598"/>
    </source>
</evidence>
<sequence>MQNDDNQCNISLLQIICSAHRYLFPFGNKAANGLVTEYLQ</sequence>
<protein>
    <submittedName>
        <fullName evidence="1">Uncharacterized protein</fullName>
    </submittedName>
</protein>
<gene>
    <name evidence="1" type="ORF">HMPREF9441_02517</name>
</gene>
<accession>G5ST17</accession>
<reference evidence="1 2" key="1">
    <citation type="submission" date="2011-03" db="EMBL/GenBank/DDBJ databases">
        <authorList>
            <person name="Weinstock G."/>
            <person name="Sodergren E."/>
            <person name="Clifton S."/>
            <person name="Fulton L."/>
            <person name="Fulton B."/>
            <person name="Courtney L."/>
            <person name="Fronick C."/>
            <person name="Harrison M."/>
            <person name="Strong C."/>
            <person name="Farmer C."/>
            <person name="Delahaunty K."/>
            <person name="Markovic C."/>
            <person name="Hall O."/>
            <person name="Minx P."/>
            <person name="Tomlinson C."/>
            <person name="Mitreva M."/>
            <person name="Hou S."/>
            <person name="Chen J."/>
            <person name="Wollam A."/>
            <person name="Pepin K.H."/>
            <person name="Johnson M."/>
            <person name="Bhonagiri V."/>
            <person name="Zhang X."/>
            <person name="Suruliraj S."/>
            <person name="Warren W."/>
            <person name="Chinwalla A."/>
            <person name="Mardis E.R."/>
            <person name="Wilson R.K."/>
        </authorList>
    </citation>
    <scope>NUCLEOTIDE SEQUENCE [LARGE SCALE GENOMIC DNA]</scope>
    <source>
        <strain evidence="1 2">YIT 11840</strain>
    </source>
</reference>
<dbReference type="STRING" id="762968.HMPREF9441_02517"/>
<dbReference type="Proteomes" id="UP000003598">
    <property type="component" value="Unassembled WGS sequence"/>
</dbReference>
<proteinExistence type="predicted"/>